<dbReference type="OrthoDB" id="5867071at2"/>
<dbReference type="AlphaFoldDB" id="A0A0W0S684"/>
<keyword evidence="2" id="KW-0808">Transferase</keyword>
<evidence type="ECO:0000259" key="1">
    <source>
        <dbReference type="PROSITE" id="PS51186"/>
    </source>
</evidence>
<organism evidence="2 3">
    <name type="scientific">Legionella cherrii</name>
    <dbReference type="NCBI Taxonomy" id="28084"/>
    <lineage>
        <taxon>Bacteria</taxon>
        <taxon>Pseudomonadati</taxon>
        <taxon>Pseudomonadota</taxon>
        <taxon>Gammaproteobacteria</taxon>
        <taxon>Legionellales</taxon>
        <taxon>Legionellaceae</taxon>
        <taxon>Legionella</taxon>
    </lineage>
</organism>
<reference evidence="2 3" key="1">
    <citation type="submission" date="2015-11" db="EMBL/GenBank/DDBJ databases">
        <title>Genomic analysis of 38 Legionella species identifies large and diverse effector repertoires.</title>
        <authorList>
            <person name="Burstein D."/>
            <person name="Amaro F."/>
            <person name="Zusman T."/>
            <person name="Lifshitz Z."/>
            <person name="Cohen O."/>
            <person name="Gilbert J.A."/>
            <person name="Pupko T."/>
            <person name="Shuman H.A."/>
            <person name="Segal G."/>
        </authorList>
    </citation>
    <scope>NUCLEOTIDE SEQUENCE [LARGE SCALE GENOMIC DNA]</scope>
    <source>
        <strain evidence="2 3">ORW</strain>
    </source>
</reference>
<dbReference type="PATRIC" id="fig|28084.5.peg.914"/>
<dbReference type="RefSeq" id="WP_058387467.1">
    <property type="nucleotide sequence ID" value="NZ_LNXW01000013.1"/>
</dbReference>
<dbReference type="Pfam" id="PF00583">
    <property type="entry name" value="Acetyltransf_1"/>
    <property type="match status" value="1"/>
</dbReference>
<comment type="caution">
    <text evidence="2">The sequence shown here is derived from an EMBL/GenBank/DDBJ whole genome shotgun (WGS) entry which is preliminary data.</text>
</comment>
<protein>
    <submittedName>
        <fullName evidence="2">Acetyltransferase</fullName>
    </submittedName>
</protein>
<dbReference type="EMBL" id="LNXW01000013">
    <property type="protein sequence ID" value="KTC78826.1"/>
    <property type="molecule type" value="Genomic_DNA"/>
</dbReference>
<proteinExistence type="predicted"/>
<dbReference type="SUPFAM" id="SSF55729">
    <property type="entry name" value="Acyl-CoA N-acyltransferases (Nat)"/>
    <property type="match status" value="1"/>
</dbReference>
<dbReference type="Gene3D" id="3.40.630.30">
    <property type="match status" value="1"/>
</dbReference>
<dbReference type="PROSITE" id="PS51186">
    <property type="entry name" value="GNAT"/>
    <property type="match status" value="1"/>
</dbReference>
<feature type="domain" description="N-acetyltransferase" evidence="1">
    <location>
        <begin position="13"/>
        <end position="167"/>
    </location>
</feature>
<gene>
    <name evidence="2" type="primary">rimI_2</name>
    <name evidence="2" type="ORF">Lche_0846</name>
</gene>
<dbReference type="InterPro" id="IPR016181">
    <property type="entry name" value="Acyl_CoA_acyltransferase"/>
</dbReference>
<sequence length="167" mass="19221">MLLFSTALFKHKLDFAQLSECMEYLPLVAAWAENEWGYIRNKGVEYRQQLLGSLKEHVYVGTFNGQPVALFALFPKEMAPEFNEKKFKAPTVSELMYVYVDKPYRGLNFGKQIIEKAKEIAKSKEAEFVMLDTLKPSLNRFYQNSGAQIIAENQLFSHPTDVLTIKL</sequence>
<name>A0A0W0S684_9GAMM</name>
<evidence type="ECO:0000313" key="2">
    <source>
        <dbReference type="EMBL" id="KTC78826.1"/>
    </source>
</evidence>
<dbReference type="Proteomes" id="UP000054921">
    <property type="component" value="Unassembled WGS sequence"/>
</dbReference>
<dbReference type="GO" id="GO:0016747">
    <property type="term" value="F:acyltransferase activity, transferring groups other than amino-acyl groups"/>
    <property type="evidence" value="ECO:0007669"/>
    <property type="project" value="InterPro"/>
</dbReference>
<evidence type="ECO:0000313" key="3">
    <source>
        <dbReference type="Proteomes" id="UP000054921"/>
    </source>
</evidence>
<dbReference type="CDD" id="cd04301">
    <property type="entry name" value="NAT_SF"/>
    <property type="match status" value="1"/>
</dbReference>
<dbReference type="InterPro" id="IPR000182">
    <property type="entry name" value="GNAT_dom"/>
</dbReference>
<accession>A0A0W0S684</accession>